<name>A0A0F9CQD5_9ZZZZ</name>
<dbReference type="AlphaFoldDB" id="A0A0F9CQD5"/>
<sequence length="119" mass="14027">MEFILITNDADLVTTLSSHKEAKLIPMEQGYFMPKPGVPLRAIQRFVSLFCELTGEYRDRIDKDVFRARFRAYLEIRKLPPKDNAQIGREAKKHCGLETKPVWHDGKTRRMFTRVKFRD</sequence>
<gene>
    <name evidence="1" type="ORF">LCGC14_2296100</name>
</gene>
<evidence type="ECO:0000313" key="1">
    <source>
        <dbReference type="EMBL" id="KKL51379.1"/>
    </source>
</evidence>
<organism evidence="1">
    <name type="scientific">marine sediment metagenome</name>
    <dbReference type="NCBI Taxonomy" id="412755"/>
    <lineage>
        <taxon>unclassified sequences</taxon>
        <taxon>metagenomes</taxon>
        <taxon>ecological metagenomes</taxon>
    </lineage>
</organism>
<comment type="caution">
    <text evidence="1">The sequence shown here is derived from an EMBL/GenBank/DDBJ whole genome shotgun (WGS) entry which is preliminary data.</text>
</comment>
<proteinExistence type="predicted"/>
<accession>A0A0F9CQD5</accession>
<reference evidence="1" key="1">
    <citation type="journal article" date="2015" name="Nature">
        <title>Complex archaea that bridge the gap between prokaryotes and eukaryotes.</title>
        <authorList>
            <person name="Spang A."/>
            <person name="Saw J.H."/>
            <person name="Jorgensen S.L."/>
            <person name="Zaremba-Niedzwiedzka K."/>
            <person name="Martijn J."/>
            <person name="Lind A.E."/>
            <person name="van Eijk R."/>
            <person name="Schleper C."/>
            <person name="Guy L."/>
            <person name="Ettema T.J."/>
        </authorList>
    </citation>
    <scope>NUCLEOTIDE SEQUENCE</scope>
</reference>
<protein>
    <submittedName>
        <fullName evidence="1">Uncharacterized protein</fullName>
    </submittedName>
</protein>
<dbReference type="EMBL" id="LAZR01032273">
    <property type="protein sequence ID" value="KKL51379.1"/>
    <property type="molecule type" value="Genomic_DNA"/>
</dbReference>